<dbReference type="Proteomes" id="UP001488805">
    <property type="component" value="Unassembled WGS sequence"/>
</dbReference>
<evidence type="ECO:0000313" key="2">
    <source>
        <dbReference type="EMBL" id="KAK9516280.1"/>
    </source>
</evidence>
<feature type="compositionally biased region" description="Polar residues" evidence="1">
    <location>
        <begin position="111"/>
        <end position="122"/>
    </location>
</feature>
<organism evidence="2 3">
    <name type="scientific">Zoarces viviparus</name>
    <name type="common">Viviparous eelpout</name>
    <name type="synonym">Blennius viviparus</name>
    <dbReference type="NCBI Taxonomy" id="48416"/>
    <lineage>
        <taxon>Eukaryota</taxon>
        <taxon>Metazoa</taxon>
        <taxon>Chordata</taxon>
        <taxon>Craniata</taxon>
        <taxon>Vertebrata</taxon>
        <taxon>Euteleostomi</taxon>
        <taxon>Actinopterygii</taxon>
        <taxon>Neopterygii</taxon>
        <taxon>Teleostei</taxon>
        <taxon>Neoteleostei</taxon>
        <taxon>Acanthomorphata</taxon>
        <taxon>Eupercaria</taxon>
        <taxon>Perciformes</taxon>
        <taxon>Cottioidei</taxon>
        <taxon>Zoarcales</taxon>
        <taxon>Zoarcidae</taxon>
        <taxon>Zoarcinae</taxon>
        <taxon>Zoarces</taxon>
    </lineage>
</organism>
<evidence type="ECO:0000256" key="1">
    <source>
        <dbReference type="SAM" id="MobiDB-lite"/>
    </source>
</evidence>
<feature type="region of interest" description="Disordered" evidence="1">
    <location>
        <begin position="90"/>
        <end position="142"/>
    </location>
</feature>
<name>A0AAW1E259_ZOAVI</name>
<proteinExistence type="predicted"/>
<keyword evidence="3" id="KW-1185">Reference proteome</keyword>
<protein>
    <submittedName>
        <fullName evidence="2">Uncharacterized protein</fullName>
    </submittedName>
</protein>
<evidence type="ECO:0000313" key="3">
    <source>
        <dbReference type="Proteomes" id="UP001488805"/>
    </source>
</evidence>
<sequence>MLAGMRTENLVDSEVLDAAAVRQQRLKQRSGSSIRTQLICCLWMKTLGRPNRGFSDTYRWKRRLWVSHGPVCCQPSSGCCSATNREQSGEAEEQTAASSLEVRGRSHNTDSQKQFRSVPRTTSRPERFSSPVPQIGASPNHSSLFQSLPGAKGRRANIRDVFAITDFKPRPPAGLRPFSGYNAATVHT</sequence>
<comment type="caution">
    <text evidence="2">The sequence shown here is derived from an EMBL/GenBank/DDBJ whole genome shotgun (WGS) entry which is preliminary data.</text>
</comment>
<gene>
    <name evidence="2" type="ORF">VZT92_024221</name>
</gene>
<dbReference type="AlphaFoldDB" id="A0AAW1E259"/>
<accession>A0AAW1E259</accession>
<dbReference type="EMBL" id="JBCEZU010000575">
    <property type="protein sequence ID" value="KAK9516280.1"/>
    <property type="molecule type" value="Genomic_DNA"/>
</dbReference>
<reference evidence="2 3" key="1">
    <citation type="journal article" date="2024" name="Genome Biol. Evol.">
        <title>Chromosome-level genome assembly of the viviparous eelpout Zoarces viviparus.</title>
        <authorList>
            <person name="Fuhrmann N."/>
            <person name="Brasseur M.V."/>
            <person name="Bakowski C.E."/>
            <person name="Podsiadlowski L."/>
            <person name="Prost S."/>
            <person name="Krehenwinkel H."/>
            <person name="Mayer C."/>
        </authorList>
    </citation>
    <scope>NUCLEOTIDE SEQUENCE [LARGE SCALE GENOMIC DNA]</scope>
    <source>
        <strain evidence="2">NO-MEL_2022_Ind0_liver</strain>
    </source>
</reference>